<dbReference type="AlphaFoldDB" id="A0AA38VJ90"/>
<dbReference type="SUPFAM" id="SSF56801">
    <property type="entry name" value="Acetyl-CoA synthetase-like"/>
    <property type="match status" value="1"/>
</dbReference>
<accession>A0AA38VJ90</accession>
<dbReference type="Gene3D" id="3.40.50.12780">
    <property type="entry name" value="N-terminal domain of ligase-like"/>
    <property type="match status" value="1"/>
</dbReference>
<dbReference type="InterPro" id="IPR020845">
    <property type="entry name" value="AMP-binding_CS"/>
</dbReference>
<dbReference type="EMBL" id="JANBVN010000252">
    <property type="protein sequence ID" value="KAJ9130882.1"/>
    <property type="molecule type" value="Genomic_DNA"/>
</dbReference>
<dbReference type="PANTHER" id="PTHR43859">
    <property type="entry name" value="ACYL-ACTIVATING ENZYME"/>
    <property type="match status" value="1"/>
</dbReference>
<evidence type="ECO:0000256" key="3">
    <source>
        <dbReference type="ARBA" id="ARBA00022832"/>
    </source>
</evidence>
<dbReference type="Proteomes" id="UP001174691">
    <property type="component" value="Unassembled WGS sequence"/>
</dbReference>
<dbReference type="GO" id="GO:0006631">
    <property type="term" value="P:fatty acid metabolic process"/>
    <property type="evidence" value="ECO:0007669"/>
    <property type="project" value="UniProtKB-KW"/>
</dbReference>
<feature type="compositionally biased region" description="Low complexity" evidence="5">
    <location>
        <begin position="19"/>
        <end position="30"/>
    </location>
</feature>
<feature type="domain" description="AMP-dependent synthetase/ligase" evidence="6">
    <location>
        <begin position="48"/>
        <end position="265"/>
    </location>
</feature>
<organism evidence="7 8">
    <name type="scientific">Coniochaeta hoffmannii</name>
    <dbReference type="NCBI Taxonomy" id="91930"/>
    <lineage>
        <taxon>Eukaryota</taxon>
        <taxon>Fungi</taxon>
        <taxon>Dikarya</taxon>
        <taxon>Ascomycota</taxon>
        <taxon>Pezizomycotina</taxon>
        <taxon>Sordariomycetes</taxon>
        <taxon>Sordariomycetidae</taxon>
        <taxon>Coniochaetales</taxon>
        <taxon>Coniochaetaceae</taxon>
        <taxon>Coniochaeta</taxon>
    </lineage>
</organism>
<sequence length="265" mass="29149">MSNPPSRLRNILGHLIGGSPESQPQQPQSPADYAHTHHIHQLSPTFFLQRAAAIEPEAEAIYHVTVNGRILRRSYIEFADRARGLAYYLIKHGYKRVGVLAPNTPAFLESIYGIVAGGGVIVPVNYRLKQEDIAYIFDFAEVDAIVADAEFVHLLDLYKKDHAATPVIIDNDTDATEGQLCGPFDEAVLEGLNYDIQNGSKGWAGLPQVVNEDDMLAIPFTSGTTSKPKGVIYTHRGAYLAALANVVESGLNYDKGRCKYLWTLP</sequence>
<reference evidence="7" key="1">
    <citation type="submission" date="2022-07" db="EMBL/GenBank/DDBJ databases">
        <title>Fungi with potential for degradation of polypropylene.</title>
        <authorList>
            <person name="Gostincar C."/>
        </authorList>
    </citation>
    <scope>NUCLEOTIDE SEQUENCE</scope>
    <source>
        <strain evidence="7">EXF-13287</strain>
    </source>
</reference>
<dbReference type="InterPro" id="IPR000873">
    <property type="entry name" value="AMP-dep_synth/lig_dom"/>
</dbReference>
<comment type="similarity">
    <text evidence="1">Belongs to the ATP-dependent AMP-binding enzyme family.</text>
</comment>
<dbReference type="GO" id="GO:0016874">
    <property type="term" value="F:ligase activity"/>
    <property type="evidence" value="ECO:0007669"/>
    <property type="project" value="UniProtKB-KW"/>
</dbReference>
<gene>
    <name evidence="7" type="ORF">NKR19_g9724</name>
</gene>
<evidence type="ECO:0000313" key="7">
    <source>
        <dbReference type="EMBL" id="KAJ9130882.1"/>
    </source>
</evidence>
<evidence type="ECO:0000256" key="1">
    <source>
        <dbReference type="ARBA" id="ARBA00006432"/>
    </source>
</evidence>
<feature type="non-terminal residue" evidence="7">
    <location>
        <position position="265"/>
    </location>
</feature>
<keyword evidence="3" id="KW-0276">Fatty acid metabolism</keyword>
<evidence type="ECO:0000313" key="8">
    <source>
        <dbReference type="Proteomes" id="UP001174691"/>
    </source>
</evidence>
<evidence type="ECO:0000256" key="2">
    <source>
        <dbReference type="ARBA" id="ARBA00022598"/>
    </source>
</evidence>
<keyword evidence="4" id="KW-0443">Lipid metabolism</keyword>
<dbReference type="Pfam" id="PF00501">
    <property type="entry name" value="AMP-binding"/>
    <property type="match status" value="1"/>
</dbReference>
<feature type="region of interest" description="Disordered" evidence="5">
    <location>
        <begin position="12"/>
        <end position="34"/>
    </location>
</feature>
<dbReference type="PANTHER" id="PTHR43859:SF4">
    <property type="entry name" value="BUTANOATE--COA LIGASE AAE1-RELATED"/>
    <property type="match status" value="1"/>
</dbReference>
<keyword evidence="2" id="KW-0436">Ligase</keyword>
<dbReference type="PROSITE" id="PS00455">
    <property type="entry name" value="AMP_BINDING"/>
    <property type="match status" value="1"/>
</dbReference>
<dbReference type="InterPro" id="IPR042099">
    <property type="entry name" value="ANL_N_sf"/>
</dbReference>
<protein>
    <submittedName>
        <fullName evidence="7">AMP-binding domain protein</fullName>
    </submittedName>
</protein>
<evidence type="ECO:0000256" key="5">
    <source>
        <dbReference type="SAM" id="MobiDB-lite"/>
    </source>
</evidence>
<evidence type="ECO:0000256" key="4">
    <source>
        <dbReference type="ARBA" id="ARBA00023098"/>
    </source>
</evidence>
<proteinExistence type="inferred from homology"/>
<evidence type="ECO:0000259" key="6">
    <source>
        <dbReference type="Pfam" id="PF00501"/>
    </source>
</evidence>
<keyword evidence="8" id="KW-1185">Reference proteome</keyword>
<comment type="caution">
    <text evidence="7">The sequence shown here is derived from an EMBL/GenBank/DDBJ whole genome shotgun (WGS) entry which is preliminary data.</text>
</comment>
<name>A0AA38VJ90_9PEZI</name>